<feature type="region of interest" description="Disordered" evidence="1">
    <location>
        <begin position="189"/>
        <end position="208"/>
    </location>
</feature>
<feature type="transmembrane region" description="Helical" evidence="2">
    <location>
        <begin position="159"/>
        <end position="177"/>
    </location>
</feature>
<feature type="domain" description="Potassium channel" evidence="3">
    <location>
        <begin position="95"/>
        <end position="170"/>
    </location>
</feature>
<dbReference type="AlphaFoldDB" id="A0AB33K1P9"/>
<evidence type="ECO:0000313" key="4">
    <source>
        <dbReference type="EMBL" id="BFP49437.1"/>
    </source>
</evidence>
<protein>
    <submittedName>
        <fullName evidence="4">Potassium channel family protein</fullName>
    </submittedName>
</protein>
<organism evidence="4">
    <name type="scientific">Kitasatospora sp. CMC57</name>
    <dbReference type="NCBI Taxonomy" id="3231513"/>
    <lineage>
        <taxon>Bacteria</taxon>
        <taxon>Bacillati</taxon>
        <taxon>Actinomycetota</taxon>
        <taxon>Actinomycetes</taxon>
        <taxon>Kitasatosporales</taxon>
        <taxon>Streptomycetaceae</taxon>
        <taxon>Kitasatospora</taxon>
    </lineage>
</organism>
<keyword evidence="4" id="KW-0407">Ion channel</keyword>
<dbReference type="Gene3D" id="1.10.287.70">
    <property type="match status" value="1"/>
</dbReference>
<dbReference type="Pfam" id="PF07885">
    <property type="entry name" value="Ion_trans_2"/>
    <property type="match status" value="1"/>
</dbReference>
<gene>
    <name evidence="4" type="ORF">KCMC57_58050</name>
</gene>
<dbReference type="SUPFAM" id="SSF81324">
    <property type="entry name" value="Voltage-gated potassium channels"/>
    <property type="match status" value="1"/>
</dbReference>
<dbReference type="InterPro" id="IPR013099">
    <property type="entry name" value="K_chnl_dom"/>
</dbReference>
<feature type="transmembrane region" description="Helical" evidence="2">
    <location>
        <begin position="49"/>
        <end position="69"/>
    </location>
</feature>
<evidence type="ECO:0000256" key="1">
    <source>
        <dbReference type="SAM" id="MobiDB-lite"/>
    </source>
</evidence>
<dbReference type="EMBL" id="AP035881">
    <property type="protein sequence ID" value="BFP49437.1"/>
    <property type="molecule type" value="Genomic_DNA"/>
</dbReference>
<evidence type="ECO:0000256" key="2">
    <source>
        <dbReference type="SAM" id="Phobius"/>
    </source>
</evidence>
<sequence length="208" mass="21778">MGTGVRGPSRSEGTGRGRRVVLLWALTRSLLTAAVLVVAYFLLPLDQSFGVATAVGLLGGLVVVCALVVWQTRSIVRSPYPRLKGIEALATSVPLFILLFAAAYYLMARSESGSFTQPLTRVDAVYFTVTVFSTVGFGDIVPTEEVARVLVVLQMLGDLVFVGIAARVILGAVNVGLDRRSRPVFSGVVPPPGVAGTDDGIAGPDSSG</sequence>
<keyword evidence="2" id="KW-1133">Transmembrane helix</keyword>
<keyword evidence="4" id="KW-0406">Ion transport</keyword>
<feature type="transmembrane region" description="Helical" evidence="2">
    <location>
        <begin position="89"/>
        <end position="107"/>
    </location>
</feature>
<keyword evidence="4" id="KW-0813">Transport</keyword>
<accession>A0AB33K1P9</accession>
<keyword evidence="2" id="KW-0472">Membrane</keyword>
<feature type="transmembrane region" description="Helical" evidence="2">
    <location>
        <begin position="21"/>
        <end position="43"/>
    </location>
</feature>
<name>A0AB33K1P9_9ACTN</name>
<evidence type="ECO:0000259" key="3">
    <source>
        <dbReference type="Pfam" id="PF07885"/>
    </source>
</evidence>
<reference evidence="4" key="1">
    <citation type="submission" date="2024-07" db="EMBL/GenBank/DDBJ databases">
        <title>Complete genome sequences of cellulolytic bacteria, Kitasatospora sp. CMC57 and Streptomyces sp. CMC78, isolated from Japanese agricultural soil.</title>
        <authorList>
            <person name="Hashimoto T."/>
            <person name="Ito M."/>
            <person name="Iwamoto M."/>
            <person name="Fukahori D."/>
            <person name="Shoda T."/>
            <person name="Sakoda M."/>
            <person name="Morohoshi T."/>
            <person name="Mitsuboshi M."/>
            <person name="Nishizawa T."/>
        </authorList>
    </citation>
    <scope>NUCLEOTIDE SEQUENCE</scope>
    <source>
        <strain evidence="4">CMC57</strain>
    </source>
</reference>
<keyword evidence="2" id="KW-0812">Transmembrane</keyword>
<proteinExistence type="predicted"/>
<dbReference type="GO" id="GO:0034220">
    <property type="term" value="P:monoatomic ion transmembrane transport"/>
    <property type="evidence" value="ECO:0007669"/>
    <property type="project" value="UniProtKB-KW"/>
</dbReference>